<dbReference type="Proteomes" id="UP000315673">
    <property type="component" value="Chromosome"/>
</dbReference>
<sequence length="422" mass="47453">MAFYVERFHRGLRRPTGTKGNIVTNTSNDVRGRETRISYQLIRNVTSSEEKENGVQTHIVNIPAVELKKLGTEDNLRTYIPAHSNKRRNAVHRAIARTIETEPSRFINRNSGITIACSKATINDNASLIALVGASIINGAQTQGEILRFLSDLTDEEEEAFGRFSVRAEIIVDPDHSSIVETAIARNTATKVQDISQAGARGHLNDLSEAIRREFGQDIRTSETDTDVLETFQILQFARLLMPIAVSGNPSASEMLRPYKNKAQCLEDFSEWYLNKDADLAAATRYQFVIDIAATAIREYQYWERHPAWNGNYAWGETKKGGRAVRRDKANKVVWVSPGIIFPILKAMSAFVRPNSEGKWILDKPSLFKPDEMVRKAVAQFRAHESNPMDMGRSQSAYEALLTYPETIIEVMRDFADADANT</sequence>
<evidence type="ECO:0000259" key="1">
    <source>
        <dbReference type="Pfam" id="PF10592"/>
    </source>
</evidence>
<evidence type="ECO:0000313" key="2">
    <source>
        <dbReference type="EMBL" id="QDZ08937.1"/>
    </source>
</evidence>
<dbReference type="KEGG" id="spai:FPZ24_16860"/>
<reference evidence="2 3" key="1">
    <citation type="submission" date="2019-07" db="EMBL/GenBank/DDBJ databases">
        <title>Full genome sequence of Sphingomonas sp. 4R-6-7(HKS19).</title>
        <authorList>
            <person name="Im W.-T."/>
        </authorList>
    </citation>
    <scope>NUCLEOTIDE SEQUENCE [LARGE SCALE GENOMIC DNA]</scope>
    <source>
        <strain evidence="2 3">HKS19</strain>
    </source>
</reference>
<proteinExistence type="predicted"/>
<protein>
    <recommendedName>
        <fullName evidence="1">Abortive phage infection protein C-terminal domain-containing protein</fullName>
    </recommendedName>
</protein>
<keyword evidence="3" id="KW-1185">Reference proteome</keyword>
<dbReference type="EMBL" id="CP042306">
    <property type="protein sequence ID" value="QDZ08937.1"/>
    <property type="molecule type" value="Genomic_DNA"/>
</dbReference>
<organism evidence="2 3">
    <name type="scientific">Sphingomonas panacisoli</name>
    <dbReference type="NCBI Taxonomy" id="1813879"/>
    <lineage>
        <taxon>Bacteria</taxon>
        <taxon>Pseudomonadati</taxon>
        <taxon>Pseudomonadota</taxon>
        <taxon>Alphaproteobacteria</taxon>
        <taxon>Sphingomonadales</taxon>
        <taxon>Sphingomonadaceae</taxon>
        <taxon>Sphingomonas</taxon>
    </lineage>
</organism>
<name>A0A5B8LL57_9SPHN</name>
<dbReference type="OrthoDB" id="9806213at2"/>
<accession>A0A5B8LL57</accession>
<dbReference type="Pfam" id="PF10592">
    <property type="entry name" value="AIPR"/>
    <property type="match status" value="1"/>
</dbReference>
<evidence type="ECO:0000313" key="3">
    <source>
        <dbReference type="Proteomes" id="UP000315673"/>
    </source>
</evidence>
<dbReference type="InterPro" id="IPR018891">
    <property type="entry name" value="AIPR_C"/>
</dbReference>
<dbReference type="AlphaFoldDB" id="A0A5B8LL57"/>
<gene>
    <name evidence="2" type="ORF">FPZ24_16860</name>
</gene>
<feature type="domain" description="Abortive phage infection protein C-terminal" evidence="1">
    <location>
        <begin position="73"/>
        <end position="212"/>
    </location>
</feature>